<keyword evidence="1" id="KW-0511">Multifunctional enzyme</keyword>
<dbReference type="InterPro" id="IPR001584">
    <property type="entry name" value="Integrase_cat-core"/>
</dbReference>
<feature type="coiled-coil region" evidence="2">
    <location>
        <begin position="394"/>
        <end position="430"/>
    </location>
</feature>
<dbReference type="Gene3D" id="3.30.420.10">
    <property type="entry name" value="Ribonuclease H-like superfamily/Ribonuclease H"/>
    <property type="match status" value="1"/>
</dbReference>
<evidence type="ECO:0000256" key="1">
    <source>
        <dbReference type="ARBA" id="ARBA00023268"/>
    </source>
</evidence>
<dbReference type="InterPro" id="IPR012337">
    <property type="entry name" value="RNaseH-like_sf"/>
</dbReference>
<dbReference type="PANTHER" id="PTHR37984">
    <property type="entry name" value="PROTEIN CBG26694"/>
    <property type="match status" value="1"/>
</dbReference>
<dbReference type="Pfam" id="PF00665">
    <property type="entry name" value="rve"/>
    <property type="match status" value="1"/>
</dbReference>
<protein>
    <submittedName>
        <fullName evidence="5">Reverse transcriptase domain-containing protein</fullName>
    </submittedName>
</protein>
<feature type="region of interest" description="Disordered" evidence="3">
    <location>
        <begin position="458"/>
        <end position="479"/>
    </location>
</feature>
<dbReference type="InterPro" id="IPR050951">
    <property type="entry name" value="Retrovirus_Pol_polyprotein"/>
</dbReference>
<keyword evidence="5" id="KW-0548">Nucleotidyltransferase</keyword>
<comment type="caution">
    <text evidence="5">The sequence shown here is derived from an EMBL/GenBank/DDBJ whole genome shotgun (WGS) entry which is preliminary data.</text>
</comment>
<evidence type="ECO:0000259" key="4">
    <source>
        <dbReference type="PROSITE" id="PS50994"/>
    </source>
</evidence>
<keyword evidence="5" id="KW-0808">Transferase</keyword>
<name>A0A6L2JFD4_TANCI</name>
<feature type="region of interest" description="Disordered" evidence="3">
    <location>
        <begin position="128"/>
        <end position="170"/>
    </location>
</feature>
<organism evidence="5">
    <name type="scientific">Tanacetum cinerariifolium</name>
    <name type="common">Dalmatian daisy</name>
    <name type="synonym">Chrysanthemum cinerariifolium</name>
    <dbReference type="NCBI Taxonomy" id="118510"/>
    <lineage>
        <taxon>Eukaryota</taxon>
        <taxon>Viridiplantae</taxon>
        <taxon>Streptophyta</taxon>
        <taxon>Embryophyta</taxon>
        <taxon>Tracheophyta</taxon>
        <taxon>Spermatophyta</taxon>
        <taxon>Magnoliopsida</taxon>
        <taxon>eudicotyledons</taxon>
        <taxon>Gunneridae</taxon>
        <taxon>Pentapetalae</taxon>
        <taxon>asterids</taxon>
        <taxon>campanulids</taxon>
        <taxon>Asterales</taxon>
        <taxon>Asteraceae</taxon>
        <taxon>Asteroideae</taxon>
        <taxon>Anthemideae</taxon>
        <taxon>Anthemidinae</taxon>
        <taxon>Tanacetum</taxon>
    </lineage>
</organism>
<dbReference type="InterPro" id="IPR043128">
    <property type="entry name" value="Rev_trsase/Diguanyl_cyclase"/>
</dbReference>
<dbReference type="PANTHER" id="PTHR37984:SF5">
    <property type="entry name" value="PROTEIN NYNRIN-LIKE"/>
    <property type="match status" value="1"/>
</dbReference>
<dbReference type="GO" id="GO:0003676">
    <property type="term" value="F:nucleic acid binding"/>
    <property type="evidence" value="ECO:0007669"/>
    <property type="project" value="InterPro"/>
</dbReference>
<evidence type="ECO:0000313" key="5">
    <source>
        <dbReference type="EMBL" id="GEU35733.1"/>
    </source>
</evidence>
<dbReference type="SUPFAM" id="SSF53098">
    <property type="entry name" value="Ribonuclease H-like"/>
    <property type="match status" value="1"/>
</dbReference>
<feature type="domain" description="Integrase catalytic" evidence="4">
    <location>
        <begin position="907"/>
        <end position="1072"/>
    </location>
</feature>
<reference evidence="5" key="1">
    <citation type="journal article" date="2019" name="Sci. Rep.">
        <title>Draft genome of Tanacetum cinerariifolium, the natural source of mosquito coil.</title>
        <authorList>
            <person name="Yamashiro T."/>
            <person name="Shiraishi A."/>
            <person name="Satake H."/>
            <person name="Nakayama K."/>
        </authorList>
    </citation>
    <scope>NUCLEOTIDE SEQUENCE</scope>
</reference>
<sequence>MFGYKILIDGKKVVITEASIRHDLKLNDAKSTFCLPNAMIFEELARMSTMSSAIIFLSNNLKFNFSKYILDNFKKNLEAGVPFGLFLRFVQVFMNHQIGDLSNHIEVGDLPTADQDTLILDALSSFQHQRKNKPKRKEKKERKETEVSPTKLPTEDPVPTTSSNPLPSGEDSMQLKELMILCTNLSNKVLDLENEFIEMKSSNQVKIAVLESRGRQIIDIDVNAEVNLENVYNLDLAHEETVLSLHDAIDTEGKEVAKEMVEVITTTKIIVDEVITTGGELNATDEEPVSVSPVNITTDQPSKATKIIVDISTASKAKGIVFHDVEKSTTKTAFSKAHVKDKGKTKLVEEPKVMKSRKAQIIIDKEVARRIEAEWNADMQDNIDWNKVVEQTAKKQMGDELEKDNAEKQKLEEQQEAKELKRNLEIVLDDEDDLFVNVASLSSKTPIICLRTRSSSNLVGETSTNPNLKGRNRRRSQQRVEPFSLEETLVVTMVDQSTMAKLLHAPTECYAEAIIVPPIPVEHFELKHSLINLVTSKQFFSFEKEDPHNSAAGGNLLERSAQDVLKIIENKSKVHNSRNKPIIPQVKASNVDSSEITSAVASVVTSGMTTIFKHHQVTLAPAFVKAVEESCVTCGGAHSYRQCPTTNGNTFLGYQENIQGYVSAVAVREIPGIDDTDFDLERDILLIKKLLNDDPSSPLPLKELNLEELKIVKSSIDDPPELELKDLPSHLEYAFLEGTNKLPVIIAKNLKEDEKFHLLKVLKSHKHAIAWKLSDIKEGIVLGHKISNSGIKVDKAKVDVIAKLPHPTIVIGIRSFLGHAGFYRRFIQDFSKIARPMTHLLEKETPFFFTKECIESFNKLKKKLTEAPILVAPDWDLSFEIMCDASDFAVKAVLRQRLLFTEIISQRDEMPQNAIQVCVIFYIWGIDFMGPFLSSRGNKYILVAVNYLSKRVEMKVLLTNDARVVVKFLKSLFARFETPRAIIIDRGTHFCNDQFAKVMFKYIVTYRLSTAYHPQTRQVEVLNRGLKRTLERTVGENRASRSDKLDDALCAFRTAFKTPIGCTPYKLVYEKTCHLPI</sequence>
<dbReference type="PROSITE" id="PS50994">
    <property type="entry name" value="INTEGRASE"/>
    <property type="match status" value="1"/>
</dbReference>
<gene>
    <name evidence="5" type="ORF">Tci_007711</name>
</gene>
<dbReference type="Gene3D" id="3.30.70.270">
    <property type="match status" value="1"/>
</dbReference>
<keyword evidence="2" id="KW-0175">Coiled coil</keyword>
<feature type="compositionally biased region" description="Polar residues" evidence="3">
    <location>
        <begin position="458"/>
        <end position="467"/>
    </location>
</feature>
<dbReference type="GO" id="GO:0015074">
    <property type="term" value="P:DNA integration"/>
    <property type="evidence" value="ECO:0007669"/>
    <property type="project" value="InterPro"/>
</dbReference>
<keyword evidence="5" id="KW-0695">RNA-directed DNA polymerase</keyword>
<evidence type="ECO:0000256" key="2">
    <source>
        <dbReference type="SAM" id="Coils"/>
    </source>
</evidence>
<evidence type="ECO:0000256" key="3">
    <source>
        <dbReference type="SAM" id="MobiDB-lite"/>
    </source>
</evidence>
<dbReference type="EMBL" id="BKCJ010000724">
    <property type="protein sequence ID" value="GEU35733.1"/>
    <property type="molecule type" value="Genomic_DNA"/>
</dbReference>
<dbReference type="Pfam" id="PF17919">
    <property type="entry name" value="RT_RNaseH_2"/>
    <property type="match status" value="1"/>
</dbReference>
<feature type="compositionally biased region" description="Basic residues" evidence="3">
    <location>
        <begin position="128"/>
        <end position="140"/>
    </location>
</feature>
<dbReference type="FunFam" id="3.30.70.270:FF:000020">
    <property type="entry name" value="Transposon Tf2-6 polyprotein-like Protein"/>
    <property type="match status" value="1"/>
</dbReference>
<dbReference type="InterPro" id="IPR036397">
    <property type="entry name" value="RNaseH_sf"/>
</dbReference>
<dbReference type="InterPro" id="IPR041577">
    <property type="entry name" value="RT_RNaseH_2"/>
</dbReference>
<accession>A0A6L2JFD4</accession>
<dbReference type="InterPro" id="IPR043502">
    <property type="entry name" value="DNA/RNA_pol_sf"/>
</dbReference>
<dbReference type="GO" id="GO:0003964">
    <property type="term" value="F:RNA-directed DNA polymerase activity"/>
    <property type="evidence" value="ECO:0007669"/>
    <property type="project" value="UniProtKB-KW"/>
</dbReference>
<dbReference type="SUPFAM" id="SSF56672">
    <property type="entry name" value="DNA/RNA polymerases"/>
    <property type="match status" value="1"/>
</dbReference>
<proteinExistence type="predicted"/>
<dbReference type="AlphaFoldDB" id="A0A6L2JFD4"/>